<evidence type="ECO:0000259" key="1">
    <source>
        <dbReference type="Pfam" id="PF25191"/>
    </source>
</evidence>
<dbReference type="RefSeq" id="WP_248934488.1">
    <property type="nucleotide sequence ID" value="NZ_JAKILF010000001.1"/>
</dbReference>
<accession>A0ABV7GGE4</accession>
<evidence type="ECO:0000313" key="3">
    <source>
        <dbReference type="Proteomes" id="UP001595621"/>
    </source>
</evidence>
<dbReference type="InterPro" id="IPR057154">
    <property type="entry name" value="DUF7832"/>
</dbReference>
<organism evidence="2 3">
    <name type="scientific">Shewanella submarina</name>
    <dbReference type="NCBI Taxonomy" id="2016376"/>
    <lineage>
        <taxon>Bacteria</taxon>
        <taxon>Pseudomonadati</taxon>
        <taxon>Pseudomonadota</taxon>
        <taxon>Gammaproteobacteria</taxon>
        <taxon>Alteromonadales</taxon>
        <taxon>Shewanellaceae</taxon>
        <taxon>Shewanella</taxon>
    </lineage>
</organism>
<comment type="caution">
    <text evidence="2">The sequence shown here is derived from an EMBL/GenBank/DDBJ whole genome shotgun (WGS) entry which is preliminary data.</text>
</comment>
<protein>
    <recommendedName>
        <fullName evidence="1">DUF7832 domain-containing protein</fullName>
    </recommendedName>
</protein>
<proteinExistence type="predicted"/>
<keyword evidence="3" id="KW-1185">Reference proteome</keyword>
<dbReference type="Proteomes" id="UP001595621">
    <property type="component" value="Unassembled WGS sequence"/>
</dbReference>
<gene>
    <name evidence="2" type="ORF">ACFOE0_20945</name>
</gene>
<sequence length="137" mass="15903">MKYDDASWHSEGDFPQSSPPEFGGTHIALYLRWCFCKGWAGEIHTEDYPEVVEQVIDGIKSATEFFFEYCDGKFTDEDLSDDGNHFTELYYGDNGLYLGDYSMHFDELCYVAPEDKHDFKKFSEMVENRLKSGKLTE</sequence>
<dbReference type="Pfam" id="PF25191">
    <property type="entry name" value="DUF7832"/>
    <property type="match status" value="1"/>
</dbReference>
<evidence type="ECO:0000313" key="2">
    <source>
        <dbReference type="EMBL" id="MFC3140624.1"/>
    </source>
</evidence>
<name>A0ABV7GGE4_9GAMM</name>
<dbReference type="EMBL" id="JBHRTD010000018">
    <property type="protein sequence ID" value="MFC3140624.1"/>
    <property type="molecule type" value="Genomic_DNA"/>
</dbReference>
<reference evidence="3" key="1">
    <citation type="journal article" date="2019" name="Int. J. Syst. Evol. Microbiol.">
        <title>The Global Catalogue of Microorganisms (GCM) 10K type strain sequencing project: providing services to taxonomists for standard genome sequencing and annotation.</title>
        <authorList>
            <consortium name="The Broad Institute Genomics Platform"/>
            <consortium name="The Broad Institute Genome Sequencing Center for Infectious Disease"/>
            <person name="Wu L."/>
            <person name="Ma J."/>
        </authorList>
    </citation>
    <scope>NUCLEOTIDE SEQUENCE [LARGE SCALE GENOMIC DNA]</scope>
    <source>
        <strain evidence="3">KCTC 52277</strain>
    </source>
</reference>
<feature type="domain" description="DUF7832" evidence="1">
    <location>
        <begin position="2"/>
        <end position="106"/>
    </location>
</feature>